<dbReference type="InterPro" id="IPR003856">
    <property type="entry name" value="LPS_length_determ_N"/>
</dbReference>
<sequence length="407" mass="45059">MITIGSLGDIVSIIRRRFWVMAIIILIGAACSFFYAKSRPHSYGASALMQIETPRGGVAEDPRGSTPRIAAAYWLQLVQARLMVRDNILELTDRFGLFTDIPGLSDEQRIGLFASAIRIDSVTGGTGLGAEQWPGILRVTATMPSAQLAADVANELANKVLEMNASTQTERALETLRFYSEEERRLLEQIDRVEQEVAAFRNENLEFLPTALDNRPEELLSIDQELSSIDAQLLGERAQLAELAAKAPLSSVEQRTHERITGQVEVLLARQDQLRSRAEEIRGSGQRTANAEAQMAAFDRRLTLLRGQMTEAAARRAGAETAQRMDEEYRNDQFILLERAAPPQYPLDSTRRKLMVMGLAASMLLAGLVALGLEFLRPVLRSPSQIEQASGLRPVVTLPTLPKHRKG</sequence>
<evidence type="ECO:0000256" key="1">
    <source>
        <dbReference type="ARBA" id="ARBA00004651"/>
    </source>
</evidence>
<name>A0A1H8NNX3_9RHOB</name>
<dbReference type="Pfam" id="PF02706">
    <property type="entry name" value="Wzz"/>
    <property type="match status" value="1"/>
</dbReference>
<evidence type="ECO:0000259" key="8">
    <source>
        <dbReference type="Pfam" id="PF02706"/>
    </source>
</evidence>
<dbReference type="STRING" id="34002.SAMN04489859_106612"/>
<dbReference type="GO" id="GO:0005886">
    <property type="term" value="C:plasma membrane"/>
    <property type="evidence" value="ECO:0007669"/>
    <property type="project" value="UniProtKB-SubCell"/>
</dbReference>
<keyword evidence="10" id="KW-1185">Reference proteome</keyword>
<evidence type="ECO:0000256" key="6">
    <source>
        <dbReference type="SAM" id="Coils"/>
    </source>
</evidence>
<keyword evidence="2" id="KW-1003">Cell membrane</keyword>
<dbReference type="PANTHER" id="PTHR32309">
    <property type="entry name" value="TYROSINE-PROTEIN KINASE"/>
    <property type="match status" value="1"/>
</dbReference>
<dbReference type="InterPro" id="IPR050445">
    <property type="entry name" value="Bact_polysacc_biosynth/exp"/>
</dbReference>
<feature type="domain" description="Polysaccharide chain length determinant N-terminal" evidence="8">
    <location>
        <begin position="7"/>
        <end position="56"/>
    </location>
</feature>
<gene>
    <name evidence="9" type="ORF">SAMN04489859_106612</name>
</gene>
<proteinExistence type="predicted"/>
<keyword evidence="6" id="KW-0175">Coiled coil</keyword>
<dbReference type="PANTHER" id="PTHR32309:SF31">
    <property type="entry name" value="CAPSULAR EXOPOLYSACCHARIDE FAMILY"/>
    <property type="match status" value="1"/>
</dbReference>
<dbReference type="AlphaFoldDB" id="A0A1H8NNX3"/>
<evidence type="ECO:0000256" key="5">
    <source>
        <dbReference type="ARBA" id="ARBA00023136"/>
    </source>
</evidence>
<evidence type="ECO:0000256" key="3">
    <source>
        <dbReference type="ARBA" id="ARBA00022692"/>
    </source>
</evidence>
<organism evidence="9 10">
    <name type="scientific">Paracoccus alcaliphilus</name>
    <dbReference type="NCBI Taxonomy" id="34002"/>
    <lineage>
        <taxon>Bacteria</taxon>
        <taxon>Pseudomonadati</taxon>
        <taxon>Pseudomonadota</taxon>
        <taxon>Alphaproteobacteria</taxon>
        <taxon>Rhodobacterales</taxon>
        <taxon>Paracoccaceae</taxon>
        <taxon>Paracoccus</taxon>
    </lineage>
</organism>
<feature type="coiled-coil region" evidence="6">
    <location>
        <begin position="176"/>
        <end position="203"/>
    </location>
</feature>
<protein>
    <submittedName>
        <fullName evidence="9">Uncharacterized protein involved in exopolysaccharide biosynthesis</fullName>
    </submittedName>
</protein>
<evidence type="ECO:0000256" key="7">
    <source>
        <dbReference type="SAM" id="Phobius"/>
    </source>
</evidence>
<evidence type="ECO:0000313" key="10">
    <source>
        <dbReference type="Proteomes" id="UP000199054"/>
    </source>
</evidence>
<evidence type="ECO:0000313" key="9">
    <source>
        <dbReference type="EMBL" id="SEO31282.1"/>
    </source>
</evidence>
<dbReference type="EMBL" id="FODE01000066">
    <property type="protein sequence ID" value="SEO31282.1"/>
    <property type="molecule type" value="Genomic_DNA"/>
</dbReference>
<feature type="transmembrane region" description="Helical" evidence="7">
    <location>
        <begin position="18"/>
        <end position="36"/>
    </location>
</feature>
<keyword evidence="5 7" id="KW-0472">Membrane</keyword>
<feature type="transmembrane region" description="Helical" evidence="7">
    <location>
        <begin position="354"/>
        <end position="373"/>
    </location>
</feature>
<evidence type="ECO:0000256" key="4">
    <source>
        <dbReference type="ARBA" id="ARBA00022989"/>
    </source>
</evidence>
<dbReference type="RefSeq" id="WP_090617635.1">
    <property type="nucleotide sequence ID" value="NZ_CP067124.1"/>
</dbReference>
<keyword evidence="4 7" id="KW-1133">Transmembrane helix</keyword>
<dbReference type="Proteomes" id="UP000199054">
    <property type="component" value="Unassembled WGS sequence"/>
</dbReference>
<reference evidence="9 10" key="1">
    <citation type="submission" date="2016-10" db="EMBL/GenBank/DDBJ databases">
        <authorList>
            <person name="de Groot N.N."/>
        </authorList>
    </citation>
    <scope>NUCLEOTIDE SEQUENCE [LARGE SCALE GENOMIC DNA]</scope>
    <source>
        <strain evidence="9 10">DSM 8512</strain>
    </source>
</reference>
<comment type="subcellular location">
    <subcellularLocation>
        <location evidence="1">Cell membrane</location>
        <topology evidence="1">Multi-pass membrane protein</topology>
    </subcellularLocation>
</comment>
<keyword evidence="3 7" id="KW-0812">Transmembrane</keyword>
<accession>A0A1H8NNX3</accession>
<evidence type="ECO:0000256" key="2">
    <source>
        <dbReference type="ARBA" id="ARBA00022475"/>
    </source>
</evidence>
<dbReference type="OrthoDB" id="7642308at2"/>